<evidence type="ECO:0000313" key="2">
    <source>
        <dbReference type="Proteomes" id="UP000661607"/>
    </source>
</evidence>
<sequence length="51" mass="5431">MDRRDQGPGAGARGGRWAVLYKEPVSGSPIPGFKLLKRRIVPAALLKLSSG</sequence>
<comment type="caution">
    <text evidence="1">The sequence shown here is derived from an EMBL/GenBank/DDBJ whole genome shotgun (WGS) entry which is preliminary data.</text>
</comment>
<keyword evidence="2" id="KW-1185">Reference proteome</keyword>
<organism evidence="1 2">
    <name type="scientific">Nonomuraea africana</name>
    <dbReference type="NCBI Taxonomy" id="46171"/>
    <lineage>
        <taxon>Bacteria</taxon>
        <taxon>Bacillati</taxon>
        <taxon>Actinomycetota</taxon>
        <taxon>Actinomycetes</taxon>
        <taxon>Streptosporangiales</taxon>
        <taxon>Streptosporangiaceae</taxon>
        <taxon>Nonomuraea</taxon>
    </lineage>
</organism>
<reference evidence="1 2" key="1">
    <citation type="submission" date="2020-10" db="EMBL/GenBank/DDBJ databases">
        <title>Sequencing the genomes of 1000 actinobacteria strains.</title>
        <authorList>
            <person name="Klenk H.-P."/>
        </authorList>
    </citation>
    <scope>NUCLEOTIDE SEQUENCE [LARGE SCALE GENOMIC DNA]</scope>
    <source>
        <strain evidence="1 2">DSM 43748</strain>
    </source>
</reference>
<gene>
    <name evidence="1" type="ORF">H4W81_004060</name>
</gene>
<dbReference type="RefSeq" id="WP_192776222.1">
    <property type="nucleotide sequence ID" value="NZ_BAAASY010000020.1"/>
</dbReference>
<evidence type="ECO:0000313" key="1">
    <source>
        <dbReference type="EMBL" id="MBE1561281.1"/>
    </source>
</evidence>
<dbReference type="Proteomes" id="UP000661607">
    <property type="component" value="Unassembled WGS sequence"/>
</dbReference>
<accession>A0ABR9KHJ9</accession>
<dbReference type="EMBL" id="JADBEF010000001">
    <property type="protein sequence ID" value="MBE1561281.1"/>
    <property type="molecule type" value="Genomic_DNA"/>
</dbReference>
<protein>
    <submittedName>
        <fullName evidence="1">Uncharacterized protein</fullName>
    </submittedName>
</protein>
<proteinExistence type="predicted"/>
<name>A0ABR9KHJ9_9ACTN</name>